<evidence type="ECO:0000256" key="10">
    <source>
        <dbReference type="PROSITE-ProRule" id="PRU10056"/>
    </source>
</evidence>
<evidence type="ECO:0000256" key="8">
    <source>
        <dbReference type="PIRSR" id="PIRSR001100-1"/>
    </source>
</evidence>
<comment type="caution">
    <text evidence="14">The sequence shown here is derived from an EMBL/GenBank/DDBJ whole genome shotgun (WGS) entry which is preliminary data.</text>
</comment>
<feature type="active site" description="Proton acceptor" evidence="8">
    <location>
        <position position="403"/>
    </location>
</feature>
<comment type="similarity">
    <text evidence="11">Belongs to the glycosyl hydrolase family 6.</text>
</comment>
<feature type="chain" id="PRO_5033096625" description="Glucanase" evidence="11">
    <location>
        <begin position="34"/>
        <end position="447"/>
    </location>
</feature>
<keyword evidence="3 11" id="KW-0136">Cellulose degradation</keyword>
<keyword evidence="7 11" id="KW-0624">Polysaccharide degradation</keyword>
<evidence type="ECO:0000313" key="15">
    <source>
        <dbReference type="Proteomes" id="UP000552836"/>
    </source>
</evidence>
<dbReference type="PANTHER" id="PTHR34876">
    <property type="match status" value="1"/>
</dbReference>
<accession>A0A846LF75</accession>
<dbReference type="PRINTS" id="PR00733">
    <property type="entry name" value="GLHYDRLASE6"/>
</dbReference>
<feature type="active site" description="Proton donor" evidence="8">
    <location>
        <position position="172"/>
    </location>
</feature>
<reference evidence="13" key="1">
    <citation type="journal article" date="2014" name="Int. J. Syst. Evol. Microbiol.">
        <title>Complete genome of a new Firmicutes species belonging to the dominant human colonic microbiota ('Ruminococcus bicirculans') reveals two chromosomes and a selective capacity to utilize plant glucans.</title>
        <authorList>
            <consortium name="NISC Comparative Sequencing Program"/>
            <person name="Wegmann U."/>
            <person name="Louis P."/>
            <person name="Goesmann A."/>
            <person name="Henrissat B."/>
            <person name="Duncan S.H."/>
            <person name="Flint H.J."/>
        </authorList>
    </citation>
    <scope>NUCLEOTIDE SEQUENCE</scope>
    <source>
        <strain evidence="13">CGMCC 4.5581</strain>
    </source>
</reference>
<evidence type="ECO:0000256" key="7">
    <source>
        <dbReference type="ARBA" id="ARBA00023326"/>
    </source>
</evidence>
<gene>
    <name evidence="14" type="ORF">FB380_000713</name>
    <name evidence="13" type="ORF">GCM10011589_18130</name>
</gene>
<keyword evidence="2 11" id="KW-0378">Hydrolase</keyword>
<keyword evidence="1 11" id="KW-0732">Signal</keyword>
<dbReference type="PANTHER" id="PTHR34876:SF4">
    <property type="entry name" value="1,4-BETA-D-GLUCAN CELLOBIOHYDROLASE C-RELATED"/>
    <property type="match status" value="1"/>
</dbReference>
<dbReference type="EMBL" id="BMMI01000003">
    <property type="protein sequence ID" value="GGL62309.1"/>
    <property type="molecule type" value="Genomic_DNA"/>
</dbReference>
<sequence>MFSSSLRRGRAALLAVTATVTVGQVALAPAATAAPAPAPAPAPVTEAQPLAPGTRFTTPVPDPGAVQQTIDLARADRFRDAALIAREAATPQAMWFTDGTPKEVRQEVRRASALARATRSVPTFVVYNVPGRDCSQYSAGGAADDAAYRAWIDGFAAGLMRDQQVVVVVEPDGLALMPGDCPPGTYPEGTAPTDAGRLADIAYAGEAIERANPNALVYLDAGHTGWHNVGSIADRLQDAGVAEFQGLALNTSNYQYTPNLAQYGTWISECLAVLPATYVHGVDADPCPNQYWNGGPANGYVGDALDPFQQWSDTATDPLANTLGINQRYDELLGDVEPTAHVVIDTSRNGQGPWAPAEGTYPDPQTWCNPPGRGLGPRPQAAPDAAFPLVDAYLWVKTPGQSDGSCNRGIAGSTTDPEWGGITDPAAGAWFPEQALELAQLAVPPLR</sequence>
<dbReference type="PROSITE" id="PS00655">
    <property type="entry name" value="GLYCOSYL_HYDROL_F6_1"/>
    <property type="match status" value="1"/>
</dbReference>
<dbReference type="EC" id="3.2.1.-" evidence="11"/>
<evidence type="ECO:0000313" key="13">
    <source>
        <dbReference type="EMBL" id="GGL62309.1"/>
    </source>
</evidence>
<evidence type="ECO:0000256" key="6">
    <source>
        <dbReference type="ARBA" id="ARBA00023295"/>
    </source>
</evidence>
<feature type="active site" evidence="10">
    <location>
        <position position="133"/>
    </location>
</feature>
<dbReference type="AlphaFoldDB" id="A0A846LF75"/>
<evidence type="ECO:0000313" key="16">
    <source>
        <dbReference type="Proteomes" id="UP000648663"/>
    </source>
</evidence>
<feature type="binding site" evidence="9">
    <location>
        <position position="223"/>
    </location>
    <ligand>
        <name>substrate</name>
    </ligand>
</feature>
<feature type="binding site" evidence="9">
    <location>
        <position position="95"/>
    </location>
    <ligand>
        <name>substrate</name>
    </ligand>
</feature>
<dbReference type="InterPro" id="IPR036434">
    <property type="entry name" value="Beta_cellobiohydrolase_sf"/>
</dbReference>
<feature type="binding site" evidence="9">
    <location>
        <position position="226"/>
    </location>
    <ligand>
        <name>substrate</name>
    </ligand>
</feature>
<reference evidence="13" key="4">
    <citation type="submission" date="2024-05" db="EMBL/GenBank/DDBJ databases">
        <authorList>
            <person name="Sun Q."/>
            <person name="Zhou Y."/>
        </authorList>
    </citation>
    <scope>NUCLEOTIDE SEQUENCE</scope>
    <source>
        <strain evidence="13">CGMCC 4.5581</strain>
    </source>
</reference>
<dbReference type="GO" id="GO:0004553">
    <property type="term" value="F:hydrolase activity, hydrolyzing O-glycosyl compounds"/>
    <property type="evidence" value="ECO:0007669"/>
    <property type="project" value="InterPro"/>
</dbReference>
<feature type="binding site" evidence="9">
    <location>
        <position position="397"/>
    </location>
    <ligand>
        <name>substrate</name>
    </ligand>
</feature>
<dbReference type="RefSeq" id="WP_166753876.1">
    <property type="nucleotide sequence ID" value="NZ_BAABJU010000010.1"/>
</dbReference>
<evidence type="ECO:0000313" key="14">
    <source>
        <dbReference type="EMBL" id="NIH66267.1"/>
    </source>
</evidence>
<dbReference type="Proteomes" id="UP000648663">
    <property type="component" value="Unassembled WGS sequence"/>
</dbReference>
<dbReference type="GO" id="GO:0030245">
    <property type="term" value="P:cellulose catabolic process"/>
    <property type="evidence" value="ECO:0007669"/>
    <property type="project" value="UniProtKB-KW"/>
</dbReference>
<reference evidence="14 15" key="3">
    <citation type="submission" date="2020-02" db="EMBL/GenBank/DDBJ databases">
        <title>Sequencing the genomes of 1000 actinobacteria strains.</title>
        <authorList>
            <person name="Klenk H.-P."/>
        </authorList>
    </citation>
    <scope>NUCLEOTIDE SEQUENCE [LARGE SCALE GENOMIC DNA]</scope>
    <source>
        <strain evidence="14 15">DSM 45201</strain>
    </source>
</reference>
<evidence type="ECO:0000256" key="5">
    <source>
        <dbReference type="ARBA" id="ARBA00023277"/>
    </source>
</evidence>
<proteinExistence type="inferred from homology"/>
<name>A0A846LF75_9ACTN</name>
<keyword evidence="5 11" id="KW-0119">Carbohydrate metabolism</keyword>
<feature type="binding site" evidence="9">
    <location>
        <position position="253"/>
    </location>
    <ligand>
        <name>substrate</name>
    </ligand>
</feature>
<evidence type="ECO:0000256" key="2">
    <source>
        <dbReference type="ARBA" id="ARBA00022801"/>
    </source>
</evidence>
<protein>
    <recommendedName>
        <fullName evidence="11">Glucanase</fullName>
        <ecNumber evidence="11">3.2.1.-</ecNumber>
    </recommendedName>
</protein>
<evidence type="ECO:0000256" key="1">
    <source>
        <dbReference type="ARBA" id="ARBA00022729"/>
    </source>
</evidence>
<evidence type="ECO:0000256" key="4">
    <source>
        <dbReference type="ARBA" id="ARBA00023157"/>
    </source>
</evidence>
<dbReference type="Pfam" id="PF01341">
    <property type="entry name" value="Glyco_hydro_6"/>
    <property type="match status" value="1"/>
</dbReference>
<dbReference type="Proteomes" id="UP000552836">
    <property type="component" value="Unassembled WGS sequence"/>
</dbReference>
<dbReference type="EMBL" id="JAAMPA010000001">
    <property type="protein sequence ID" value="NIH66267.1"/>
    <property type="molecule type" value="Genomic_DNA"/>
</dbReference>
<evidence type="ECO:0000256" key="9">
    <source>
        <dbReference type="PIRSR" id="PIRSR001100-2"/>
    </source>
</evidence>
<keyword evidence="6 11" id="KW-0326">Glycosidase</keyword>
<dbReference type="InterPro" id="IPR016288">
    <property type="entry name" value="Beta_cellobiohydrolase"/>
</dbReference>
<dbReference type="InterPro" id="IPR001524">
    <property type="entry name" value="Glyco_hydro_6_CS"/>
</dbReference>
<feature type="region of interest" description="Disordered" evidence="12">
    <location>
        <begin position="34"/>
        <end position="63"/>
    </location>
</feature>
<dbReference type="PIRSF" id="PIRSF001100">
    <property type="entry name" value="Beta_cellobiohydrolase"/>
    <property type="match status" value="1"/>
</dbReference>
<evidence type="ECO:0000256" key="11">
    <source>
        <dbReference type="RuleBase" id="RU361186"/>
    </source>
</evidence>
<reference evidence="16" key="2">
    <citation type="journal article" date="2019" name="Int. J. Syst. Evol. Microbiol.">
        <title>The Global Catalogue of Microorganisms (GCM) 10K type strain sequencing project: providing services to taxonomists for standard genome sequencing and annotation.</title>
        <authorList>
            <consortium name="The Broad Institute Genomics Platform"/>
            <consortium name="The Broad Institute Genome Sequencing Center for Infectious Disease"/>
            <person name="Wu L."/>
            <person name="Ma J."/>
        </authorList>
    </citation>
    <scope>NUCLEOTIDE SEQUENCE [LARGE SCALE GENOMIC DNA]</scope>
    <source>
        <strain evidence="16">CGMCC 4.5581</strain>
    </source>
</reference>
<organism evidence="14 15">
    <name type="scientific">Modestobacter marinus</name>
    <dbReference type="NCBI Taxonomy" id="477641"/>
    <lineage>
        <taxon>Bacteria</taxon>
        <taxon>Bacillati</taxon>
        <taxon>Actinomycetota</taxon>
        <taxon>Actinomycetes</taxon>
        <taxon>Geodermatophilales</taxon>
        <taxon>Geodermatophilaceae</taxon>
        <taxon>Modestobacter</taxon>
    </lineage>
</organism>
<feature type="binding site" evidence="9">
    <location>
        <position position="367"/>
    </location>
    <ligand>
        <name>substrate</name>
    </ligand>
</feature>
<dbReference type="Gene3D" id="3.20.20.40">
    <property type="entry name" value="1, 4-beta cellobiohydrolase"/>
    <property type="match status" value="1"/>
</dbReference>
<evidence type="ECO:0000256" key="3">
    <source>
        <dbReference type="ARBA" id="ARBA00023001"/>
    </source>
</evidence>
<keyword evidence="16" id="KW-1185">Reference proteome</keyword>
<dbReference type="SUPFAM" id="SSF51989">
    <property type="entry name" value="Glycosyl hydrolases family 6, cellulases"/>
    <property type="match status" value="1"/>
</dbReference>
<keyword evidence="4" id="KW-1015">Disulfide bond</keyword>
<feature type="signal peptide" evidence="11">
    <location>
        <begin position="1"/>
        <end position="33"/>
    </location>
</feature>
<evidence type="ECO:0000256" key="12">
    <source>
        <dbReference type="SAM" id="MobiDB-lite"/>
    </source>
</evidence>